<gene>
    <name evidence="2" type="ORF">C7440_3202</name>
</gene>
<evidence type="ECO:0000256" key="1">
    <source>
        <dbReference type="SAM" id="Phobius"/>
    </source>
</evidence>
<keyword evidence="3" id="KW-1185">Reference proteome</keyword>
<dbReference type="AlphaFoldDB" id="A0A2U1CJ67"/>
<evidence type="ECO:0000313" key="2">
    <source>
        <dbReference type="EMBL" id="PVY61035.1"/>
    </source>
</evidence>
<name>A0A2U1CJ67_9BURK</name>
<keyword evidence="1" id="KW-1133">Transmembrane helix</keyword>
<accession>A0A2U1CJ67</accession>
<dbReference type="EMBL" id="QEKO01000005">
    <property type="protein sequence ID" value="PVY61035.1"/>
    <property type="molecule type" value="Genomic_DNA"/>
</dbReference>
<protein>
    <submittedName>
        <fullName evidence="2">Uncharacterized protein</fullName>
    </submittedName>
</protein>
<sequence length="176" mass="18810">MSWQALFGERATTKIAAIYDTRDAASGAADVLSSKAGLAPSQWMLVAPHEQGFARKLEPETQGIARTGIRAHLILGALGLLAGVALWVLLYGLAIPFIVSSPWASAAVIISFATIAGMMTGGLVMARPDHQIVILKVRQAAEQGRWSLVLHPRNPRQCDALMKELSEAGTEVVRTV</sequence>
<dbReference type="OrthoDB" id="8562850at2"/>
<keyword evidence="1" id="KW-0472">Membrane</keyword>
<feature type="transmembrane region" description="Helical" evidence="1">
    <location>
        <begin position="104"/>
        <end position="126"/>
    </location>
</feature>
<dbReference type="STRING" id="1231391.GCA_000308195_01338"/>
<dbReference type="RefSeq" id="WP_116519221.1">
    <property type="nucleotide sequence ID" value="NZ_JACCEX010000005.1"/>
</dbReference>
<comment type="caution">
    <text evidence="2">The sequence shown here is derived from an EMBL/GenBank/DDBJ whole genome shotgun (WGS) entry which is preliminary data.</text>
</comment>
<evidence type="ECO:0000313" key="3">
    <source>
        <dbReference type="Proteomes" id="UP000246145"/>
    </source>
</evidence>
<feature type="transmembrane region" description="Helical" evidence="1">
    <location>
        <begin position="73"/>
        <end position="98"/>
    </location>
</feature>
<keyword evidence="1" id="KW-0812">Transmembrane</keyword>
<dbReference type="Proteomes" id="UP000246145">
    <property type="component" value="Unassembled WGS sequence"/>
</dbReference>
<organism evidence="2 3">
    <name type="scientific">Pusillimonas noertemannii</name>
    <dbReference type="NCBI Taxonomy" id="305977"/>
    <lineage>
        <taxon>Bacteria</taxon>
        <taxon>Pseudomonadati</taxon>
        <taxon>Pseudomonadota</taxon>
        <taxon>Betaproteobacteria</taxon>
        <taxon>Burkholderiales</taxon>
        <taxon>Alcaligenaceae</taxon>
        <taxon>Pusillimonas</taxon>
    </lineage>
</organism>
<reference evidence="2 3" key="1">
    <citation type="submission" date="2018-04" db="EMBL/GenBank/DDBJ databases">
        <title>Genomic Encyclopedia of Type Strains, Phase IV (KMG-IV): sequencing the most valuable type-strain genomes for metagenomic binning, comparative biology and taxonomic classification.</title>
        <authorList>
            <person name="Goeker M."/>
        </authorList>
    </citation>
    <scope>NUCLEOTIDE SEQUENCE [LARGE SCALE GENOMIC DNA]</scope>
    <source>
        <strain evidence="2 3">DSM 10065</strain>
    </source>
</reference>
<proteinExistence type="predicted"/>